<organism evidence="5 6">
    <name type="scientific">Frondihabitans sucicola</name>
    <dbReference type="NCBI Taxonomy" id="1268041"/>
    <lineage>
        <taxon>Bacteria</taxon>
        <taxon>Bacillati</taxon>
        <taxon>Actinomycetota</taxon>
        <taxon>Actinomycetes</taxon>
        <taxon>Micrococcales</taxon>
        <taxon>Microbacteriaceae</taxon>
        <taxon>Frondihabitans</taxon>
    </lineage>
</organism>
<comment type="similarity">
    <text evidence="1">Belongs to the HpcH/HpaI aldolase family.</text>
</comment>
<dbReference type="PANTHER" id="PTHR30502:SF0">
    <property type="entry name" value="PHOSPHOENOLPYRUVATE CARBOXYLASE FAMILY PROTEIN"/>
    <property type="match status" value="1"/>
</dbReference>
<evidence type="ECO:0000256" key="2">
    <source>
        <dbReference type="ARBA" id="ARBA00022723"/>
    </source>
</evidence>
<dbReference type="InterPro" id="IPR050251">
    <property type="entry name" value="HpcH-HpaI_aldolase"/>
</dbReference>
<dbReference type="EMBL" id="AP027732">
    <property type="protein sequence ID" value="BDZ49334.1"/>
    <property type="molecule type" value="Genomic_DNA"/>
</dbReference>
<protein>
    <submittedName>
        <fullName evidence="5">5-keto-4-deoxy-D-glucarate aldolase</fullName>
    </submittedName>
</protein>
<name>A0ABN6XWF0_9MICO</name>
<reference evidence="6" key="1">
    <citation type="journal article" date="2019" name="Int. J. Syst. Evol. Microbiol.">
        <title>The Global Catalogue of Microorganisms (GCM) 10K type strain sequencing project: providing services to taxonomists for standard genome sequencing and annotation.</title>
        <authorList>
            <consortium name="The Broad Institute Genomics Platform"/>
            <consortium name="The Broad Institute Genome Sequencing Center for Infectious Disease"/>
            <person name="Wu L."/>
            <person name="Ma J."/>
        </authorList>
    </citation>
    <scope>NUCLEOTIDE SEQUENCE [LARGE SCALE GENOMIC DNA]</scope>
    <source>
        <strain evidence="6">NBRC 108728</strain>
    </source>
</reference>
<keyword evidence="6" id="KW-1185">Reference proteome</keyword>
<sequence>MTAKPSLRERIRNDEVVYGLIVKMPNQPLVEVAGYTGYDLVLIDTEHGQSDDSVLENHLRSARLAGLETLVRLGRNDPVLILRALDAGASGVILPHISTADQAALAVAASRYPPIGNRGLAVSTIAGHHGTMSLEAHLHTSERGSYVIAQAEDRDAYVNSAQVAAVPGLDAVWIGPSDLSMSMGYPGQPGHPEVASAIDTIAVNVAASGNAALCVIADDAEDAARWVERGARIILFNSTSVLSAALGGTVTNARRAVDEARTSSSIKRAAV</sequence>
<dbReference type="SUPFAM" id="SSF51621">
    <property type="entry name" value="Phosphoenolpyruvate/pyruvate domain"/>
    <property type="match status" value="1"/>
</dbReference>
<dbReference type="PANTHER" id="PTHR30502">
    <property type="entry name" value="2-KETO-3-DEOXY-L-RHAMNONATE ALDOLASE"/>
    <property type="match status" value="1"/>
</dbReference>
<evidence type="ECO:0000313" key="6">
    <source>
        <dbReference type="Proteomes" id="UP001321486"/>
    </source>
</evidence>
<accession>A0ABN6XWF0</accession>
<dbReference type="Proteomes" id="UP001321486">
    <property type="component" value="Chromosome"/>
</dbReference>
<proteinExistence type="inferred from homology"/>
<evidence type="ECO:0000256" key="3">
    <source>
        <dbReference type="ARBA" id="ARBA00023239"/>
    </source>
</evidence>
<dbReference type="Pfam" id="PF03328">
    <property type="entry name" value="HpcH_HpaI"/>
    <property type="match status" value="1"/>
</dbReference>
<dbReference type="Gene3D" id="3.20.20.60">
    <property type="entry name" value="Phosphoenolpyruvate-binding domains"/>
    <property type="match status" value="1"/>
</dbReference>
<evidence type="ECO:0000313" key="5">
    <source>
        <dbReference type="EMBL" id="BDZ49334.1"/>
    </source>
</evidence>
<dbReference type="InterPro" id="IPR040442">
    <property type="entry name" value="Pyrv_kinase-like_dom_sf"/>
</dbReference>
<gene>
    <name evidence="5" type="ORF">GCM10025867_15750</name>
</gene>
<evidence type="ECO:0000256" key="1">
    <source>
        <dbReference type="ARBA" id="ARBA00005568"/>
    </source>
</evidence>
<dbReference type="RefSeq" id="WP_286346145.1">
    <property type="nucleotide sequence ID" value="NZ_AP027732.1"/>
</dbReference>
<keyword evidence="2" id="KW-0479">Metal-binding</keyword>
<keyword evidence="3" id="KW-0456">Lyase</keyword>
<dbReference type="InterPro" id="IPR015813">
    <property type="entry name" value="Pyrv/PenolPyrv_kinase-like_dom"/>
</dbReference>
<feature type="domain" description="HpcH/HpaI aldolase/citrate lyase" evidence="4">
    <location>
        <begin position="20"/>
        <end position="234"/>
    </location>
</feature>
<evidence type="ECO:0000259" key="4">
    <source>
        <dbReference type="Pfam" id="PF03328"/>
    </source>
</evidence>
<dbReference type="InterPro" id="IPR005000">
    <property type="entry name" value="Aldolase/citrate-lyase_domain"/>
</dbReference>